<proteinExistence type="inferred from homology"/>
<gene>
    <name evidence="8" type="ORF">JXQ802_LOCUS34106</name>
    <name evidence="9" type="ORF">JXQ802_LOCUS34273</name>
    <name evidence="7" type="ORF">PYM288_LOCUS20374</name>
</gene>
<dbReference type="AlphaFoldDB" id="A0A814Q4Y6"/>
<dbReference type="PIRSF" id="PIRSF006278">
    <property type="entry name" value="ACCD_DCysDesulf"/>
    <property type="match status" value="1"/>
</dbReference>
<dbReference type="EMBL" id="CAJNOH010000739">
    <property type="protein sequence ID" value="CAF1114768.1"/>
    <property type="molecule type" value="Genomic_DNA"/>
</dbReference>
<comment type="cofactor">
    <cofactor evidence="1">
        <name>pyridoxal 5'-phosphate</name>
        <dbReference type="ChEBI" id="CHEBI:597326"/>
    </cofactor>
</comment>
<protein>
    <recommendedName>
        <fullName evidence="6">Tryptophan synthase beta chain-like PALP domain-containing protein</fullName>
    </recommendedName>
</protein>
<dbReference type="PANTHER" id="PTHR43780:SF2">
    <property type="entry name" value="1-AMINOCYCLOPROPANE-1-CARBOXYLATE DEAMINASE-RELATED"/>
    <property type="match status" value="1"/>
</dbReference>
<evidence type="ECO:0000256" key="2">
    <source>
        <dbReference type="ARBA" id="ARBA00008639"/>
    </source>
</evidence>
<dbReference type="GO" id="GO:0019148">
    <property type="term" value="F:D-cysteine desulfhydrase activity"/>
    <property type="evidence" value="ECO:0007669"/>
    <property type="project" value="TreeGrafter"/>
</dbReference>
<evidence type="ECO:0000313" key="10">
    <source>
        <dbReference type="Proteomes" id="UP000663854"/>
    </source>
</evidence>
<dbReference type="InterPro" id="IPR027278">
    <property type="entry name" value="ACCD_DCysDesulf"/>
</dbReference>
<feature type="active site" description="Nucleophile" evidence="4">
    <location>
        <position position="102"/>
    </location>
</feature>
<dbReference type="SUPFAM" id="SSF53686">
    <property type="entry name" value="Tryptophan synthase beta subunit-like PLP-dependent enzymes"/>
    <property type="match status" value="1"/>
</dbReference>
<evidence type="ECO:0000313" key="8">
    <source>
        <dbReference type="EMBL" id="CAF1389140.1"/>
    </source>
</evidence>
<evidence type="ECO:0000256" key="3">
    <source>
        <dbReference type="ARBA" id="ARBA00022898"/>
    </source>
</evidence>
<evidence type="ECO:0000259" key="6">
    <source>
        <dbReference type="Pfam" id="PF00291"/>
    </source>
</evidence>
<comment type="caution">
    <text evidence="7">The sequence shown here is derived from an EMBL/GenBank/DDBJ whole genome shotgun (WGS) entry which is preliminary data.</text>
</comment>
<evidence type="ECO:0000313" key="7">
    <source>
        <dbReference type="EMBL" id="CAF1114768.1"/>
    </source>
</evidence>
<feature type="modified residue" description="N6-(pyridoxal phosphate)lysine" evidence="5">
    <location>
        <position position="74"/>
    </location>
</feature>
<dbReference type="Proteomes" id="UP000663870">
    <property type="component" value="Unassembled WGS sequence"/>
</dbReference>
<dbReference type="PANTHER" id="PTHR43780">
    <property type="entry name" value="1-AMINOCYCLOPROPANE-1-CARBOXYLATE DEAMINASE-RELATED"/>
    <property type="match status" value="1"/>
</dbReference>
<sequence>MYRQLSTLSVSSLLKTYSLPIDDKHINSKFIPKYRLSLIDHETPVEKLRLSSLSSVNIYIKRDDQLDSYSCGNKLRKLEFLFADILSRPECHHIITAGSLHSNHCKAVSVLAARFQRQAHVLLRTDRDNEDENILQGNVLLNYLLGTKLYLIPKKANIQRDIEPRMKQLEEELGGKDKCYLIPIGGSDIVGIFGYFDCFIREIIPLIDKLNLGHLVVPVSSGGTMEGLSLANYFTGNRLRIHAFAVSDNQNYFKTHFNTILSQLELENLIQLVDNDSLVDICDSYVGLGYGRMTNEQIDFLHNIISETGILFDPVYSGKCLWGLCEELRNKHTDRFPNDGKSILFLHTGGLLGLMNPDYNKQWLLSSNNHPNNHIRNWMTL</sequence>
<reference evidence="7" key="1">
    <citation type="submission" date="2021-02" db="EMBL/GenBank/DDBJ databases">
        <authorList>
            <person name="Nowell W R."/>
        </authorList>
    </citation>
    <scope>NUCLEOTIDE SEQUENCE</scope>
</reference>
<dbReference type="InterPro" id="IPR001926">
    <property type="entry name" value="TrpB-like_PALP"/>
</dbReference>
<evidence type="ECO:0000313" key="9">
    <source>
        <dbReference type="EMBL" id="CAF1392233.1"/>
    </source>
</evidence>
<keyword evidence="11" id="KW-1185">Reference proteome</keyword>
<evidence type="ECO:0000313" key="11">
    <source>
        <dbReference type="Proteomes" id="UP000663870"/>
    </source>
</evidence>
<evidence type="ECO:0000256" key="5">
    <source>
        <dbReference type="PIRSR" id="PIRSR006278-2"/>
    </source>
</evidence>
<keyword evidence="3 5" id="KW-0663">Pyridoxal phosphate</keyword>
<dbReference type="Pfam" id="PF00291">
    <property type="entry name" value="PALP"/>
    <property type="match status" value="1"/>
</dbReference>
<dbReference type="Proteomes" id="UP000663854">
    <property type="component" value="Unassembled WGS sequence"/>
</dbReference>
<evidence type="ECO:0000256" key="4">
    <source>
        <dbReference type="PIRSR" id="PIRSR006278-1"/>
    </source>
</evidence>
<dbReference type="EMBL" id="CAJNOL010001602">
    <property type="protein sequence ID" value="CAF1389140.1"/>
    <property type="molecule type" value="Genomic_DNA"/>
</dbReference>
<accession>A0A814Q4Y6</accession>
<dbReference type="Gene3D" id="3.40.50.1100">
    <property type="match status" value="2"/>
</dbReference>
<feature type="domain" description="Tryptophan synthase beta chain-like PALP" evidence="6">
    <location>
        <begin position="41"/>
        <end position="349"/>
    </location>
</feature>
<evidence type="ECO:0000256" key="1">
    <source>
        <dbReference type="ARBA" id="ARBA00001933"/>
    </source>
</evidence>
<comment type="similarity">
    <text evidence="2">Belongs to the ACC deaminase/D-cysteine desulfhydrase family.</text>
</comment>
<organism evidence="7 10">
    <name type="scientific">Rotaria sordida</name>
    <dbReference type="NCBI Taxonomy" id="392033"/>
    <lineage>
        <taxon>Eukaryota</taxon>
        <taxon>Metazoa</taxon>
        <taxon>Spiralia</taxon>
        <taxon>Gnathifera</taxon>
        <taxon>Rotifera</taxon>
        <taxon>Eurotatoria</taxon>
        <taxon>Bdelloidea</taxon>
        <taxon>Philodinida</taxon>
        <taxon>Philodinidae</taxon>
        <taxon>Rotaria</taxon>
    </lineage>
</organism>
<dbReference type="EMBL" id="CAJNOL010001619">
    <property type="protein sequence ID" value="CAF1392233.1"/>
    <property type="molecule type" value="Genomic_DNA"/>
</dbReference>
<dbReference type="InterPro" id="IPR036052">
    <property type="entry name" value="TrpB-like_PALP_sf"/>
</dbReference>
<name>A0A814Q4Y6_9BILA</name>